<dbReference type="InterPro" id="IPR032678">
    <property type="entry name" value="tRNA-synt_1_cat_dom"/>
</dbReference>
<evidence type="ECO:0000256" key="3">
    <source>
        <dbReference type="ARBA" id="ARBA00022598"/>
    </source>
</evidence>
<dbReference type="NCBIfam" id="TIGR00435">
    <property type="entry name" value="cysS"/>
    <property type="match status" value="1"/>
</dbReference>
<dbReference type="OrthoDB" id="438179at2759"/>
<evidence type="ECO:0000256" key="2">
    <source>
        <dbReference type="ARBA" id="ARBA00012832"/>
    </source>
</evidence>
<dbReference type="Gene3D" id="1.20.120.1910">
    <property type="entry name" value="Cysteine-tRNA ligase, C-terminal anti-codon recognition domain"/>
    <property type="match status" value="1"/>
</dbReference>
<dbReference type="GO" id="GO:0046872">
    <property type="term" value="F:metal ion binding"/>
    <property type="evidence" value="ECO:0007669"/>
    <property type="project" value="UniProtKB-KW"/>
</dbReference>
<dbReference type="SUPFAM" id="SSF47323">
    <property type="entry name" value="Anticodon-binding domain of a subclass of class I aminoacyl-tRNA synthetases"/>
    <property type="match status" value="1"/>
</dbReference>
<dbReference type="GO" id="GO:0005524">
    <property type="term" value="F:ATP binding"/>
    <property type="evidence" value="ECO:0007669"/>
    <property type="project" value="UniProtKB-KW"/>
</dbReference>
<feature type="domain" description="tRNA synthetases class I catalytic" evidence="11">
    <location>
        <begin position="20"/>
        <end position="322"/>
    </location>
</feature>
<organism evidence="12 13">
    <name type="scientific">Nosema granulosis</name>
    <dbReference type="NCBI Taxonomy" id="83296"/>
    <lineage>
        <taxon>Eukaryota</taxon>
        <taxon>Fungi</taxon>
        <taxon>Fungi incertae sedis</taxon>
        <taxon>Microsporidia</taxon>
        <taxon>Nosematidae</taxon>
        <taxon>Nosema</taxon>
    </lineage>
</organism>
<keyword evidence="7" id="KW-0067">ATP-binding</keyword>
<name>A0A9P6H0A6_9MICR</name>
<dbReference type="Proteomes" id="UP000740883">
    <property type="component" value="Unassembled WGS sequence"/>
</dbReference>
<dbReference type="CDD" id="cd00672">
    <property type="entry name" value="CysRS_core"/>
    <property type="match status" value="1"/>
</dbReference>
<dbReference type="GO" id="GO:0005737">
    <property type="term" value="C:cytoplasm"/>
    <property type="evidence" value="ECO:0007669"/>
    <property type="project" value="TreeGrafter"/>
</dbReference>
<evidence type="ECO:0000256" key="1">
    <source>
        <dbReference type="ARBA" id="ARBA00001947"/>
    </source>
</evidence>
<keyword evidence="6" id="KW-0862">Zinc</keyword>
<evidence type="ECO:0000256" key="6">
    <source>
        <dbReference type="ARBA" id="ARBA00022833"/>
    </source>
</evidence>
<dbReference type="GO" id="GO:0004817">
    <property type="term" value="F:cysteine-tRNA ligase activity"/>
    <property type="evidence" value="ECO:0007669"/>
    <property type="project" value="UniProtKB-EC"/>
</dbReference>
<dbReference type="InterPro" id="IPR024909">
    <property type="entry name" value="Cys-tRNA/MSH_ligase"/>
</dbReference>
<dbReference type="InterPro" id="IPR015803">
    <property type="entry name" value="Cys-tRNA-ligase"/>
</dbReference>
<dbReference type="FunFam" id="3.40.50.620:FF:000027">
    <property type="entry name" value="Cysteine--tRNA ligase, cytoplasmic"/>
    <property type="match status" value="1"/>
</dbReference>
<reference evidence="12 13" key="1">
    <citation type="journal article" date="2020" name="Genome Biol. Evol.">
        <title>Comparative genomics of strictly vertically transmitted, feminizing microsporidia endosymbionts of amphipod crustaceans.</title>
        <authorList>
            <person name="Cormier A."/>
            <person name="Chebbi M.A."/>
            <person name="Giraud I."/>
            <person name="Wattier R."/>
            <person name="Teixeira M."/>
            <person name="Gilbert C."/>
            <person name="Rigaud T."/>
            <person name="Cordaux R."/>
        </authorList>
    </citation>
    <scope>NUCLEOTIDE SEQUENCE [LARGE SCALE GENOMIC DNA]</scope>
    <source>
        <strain evidence="12 13">Ou3-Ou53</strain>
    </source>
</reference>
<gene>
    <name evidence="12" type="ORF">NGRA_0478</name>
</gene>
<evidence type="ECO:0000313" key="12">
    <source>
        <dbReference type="EMBL" id="KAF9764533.1"/>
    </source>
</evidence>
<evidence type="ECO:0000256" key="10">
    <source>
        <dbReference type="ARBA" id="ARBA00031499"/>
    </source>
</evidence>
<dbReference type="Gene3D" id="3.40.50.620">
    <property type="entry name" value="HUPs"/>
    <property type="match status" value="1"/>
</dbReference>
<evidence type="ECO:0000256" key="5">
    <source>
        <dbReference type="ARBA" id="ARBA00022741"/>
    </source>
</evidence>
<evidence type="ECO:0000256" key="8">
    <source>
        <dbReference type="ARBA" id="ARBA00022917"/>
    </source>
</evidence>
<dbReference type="PRINTS" id="PR00983">
    <property type="entry name" value="TRNASYNTHCYS"/>
</dbReference>
<keyword evidence="9" id="KW-0030">Aminoacyl-tRNA synthetase</keyword>
<accession>A0A9P6H0A6</accession>
<dbReference type="Pfam" id="PF01406">
    <property type="entry name" value="tRNA-synt_1e"/>
    <property type="match status" value="1"/>
</dbReference>
<dbReference type="EMBL" id="SBJO01000017">
    <property type="protein sequence ID" value="KAF9764533.1"/>
    <property type="molecule type" value="Genomic_DNA"/>
</dbReference>
<dbReference type="PANTHER" id="PTHR10890">
    <property type="entry name" value="CYSTEINYL-TRNA SYNTHETASE"/>
    <property type="match status" value="1"/>
</dbReference>
<dbReference type="SUPFAM" id="SSF52374">
    <property type="entry name" value="Nucleotidylyl transferase"/>
    <property type="match status" value="1"/>
</dbReference>
<dbReference type="InterPro" id="IPR009080">
    <property type="entry name" value="tRNAsynth_Ia_anticodon-bd"/>
</dbReference>
<keyword evidence="8" id="KW-0648">Protein biosynthesis</keyword>
<keyword evidence="4" id="KW-0479">Metal-binding</keyword>
<evidence type="ECO:0000313" key="13">
    <source>
        <dbReference type="Proteomes" id="UP000740883"/>
    </source>
</evidence>
<dbReference type="AlphaFoldDB" id="A0A9P6H0A6"/>
<evidence type="ECO:0000256" key="9">
    <source>
        <dbReference type="ARBA" id="ARBA00023146"/>
    </source>
</evidence>
<dbReference type="EC" id="6.1.1.16" evidence="2"/>
<dbReference type="HAMAP" id="MF_00041">
    <property type="entry name" value="Cys_tRNA_synth"/>
    <property type="match status" value="1"/>
</dbReference>
<sequence length="492" mass="56666">MKNTLKIYNTITKKMESFIPNDPKTIKMYICGPTVYDDSHIGHGRTYVMFDVIRSILEKYYNYNVVLVMNITDIDDKIINKANASGLNAYDVTKKYTKEFLEDMCSLNVRLPTRLTKVTDYIEKIGLFIKKLESNGFAYRSNGSVYFDVEKYKKAYDYPIFKSAEGINLDACNVSEKNMVSEKRNVADFALWKAAKKNELYFEYDGLKGRPGWHIECSVMASDVIGESIDIHAGGVDLKFPHHENEIAQCQAYYQSRPWIKYFLHSGHLNIDGLKMSKSLKNFTTIREILKTSTPNQLRILFLNHQWSKDMNYETEELKFAQNYEKKIKNFISYANSKRYDAYEDTLSDKMFNETKDFEILQMLEKTENDIDLSFSNNFDTPEVLKSISELISSTNSAIKEISILTLFTVRDFINKILDILGIEGPKATESSGDAEALADILSSFRNKVRGFAKEGRDSKELYGLCDELREILKAKGFVIEDSKLSSVIKRF</sequence>
<comment type="caution">
    <text evidence="12">The sequence shown here is derived from an EMBL/GenBank/DDBJ whole genome shotgun (WGS) entry which is preliminary data.</text>
</comment>
<evidence type="ECO:0000259" key="11">
    <source>
        <dbReference type="Pfam" id="PF01406"/>
    </source>
</evidence>
<protein>
    <recommendedName>
        <fullName evidence="2">cysteine--tRNA ligase</fullName>
        <ecNumber evidence="2">6.1.1.16</ecNumber>
    </recommendedName>
    <alternativeName>
        <fullName evidence="10">Cysteinyl-tRNA synthetase</fullName>
    </alternativeName>
</protein>
<dbReference type="GO" id="GO:0006423">
    <property type="term" value="P:cysteinyl-tRNA aminoacylation"/>
    <property type="evidence" value="ECO:0007669"/>
    <property type="project" value="InterPro"/>
</dbReference>
<keyword evidence="13" id="KW-1185">Reference proteome</keyword>
<keyword evidence="3 12" id="KW-0436">Ligase</keyword>
<comment type="cofactor">
    <cofactor evidence="1">
        <name>Zn(2+)</name>
        <dbReference type="ChEBI" id="CHEBI:29105"/>
    </cofactor>
</comment>
<evidence type="ECO:0000256" key="7">
    <source>
        <dbReference type="ARBA" id="ARBA00022840"/>
    </source>
</evidence>
<evidence type="ECO:0000256" key="4">
    <source>
        <dbReference type="ARBA" id="ARBA00022723"/>
    </source>
</evidence>
<proteinExistence type="inferred from homology"/>
<dbReference type="InterPro" id="IPR014729">
    <property type="entry name" value="Rossmann-like_a/b/a_fold"/>
</dbReference>
<keyword evidence="5" id="KW-0547">Nucleotide-binding</keyword>
<dbReference type="PANTHER" id="PTHR10890:SF3">
    <property type="entry name" value="CYSTEINE--TRNA LIGASE, CYTOPLASMIC"/>
    <property type="match status" value="1"/>
</dbReference>